<dbReference type="GO" id="GO:0005886">
    <property type="term" value="C:plasma membrane"/>
    <property type="evidence" value="ECO:0007669"/>
    <property type="project" value="UniProtKB-SubCell"/>
</dbReference>
<evidence type="ECO:0000313" key="12">
    <source>
        <dbReference type="Proteomes" id="UP001461498"/>
    </source>
</evidence>
<dbReference type="Pfam" id="PF02949">
    <property type="entry name" value="7tm_6"/>
    <property type="match status" value="1"/>
</dbReference>
<evidence type="ECO:0000256" key="5">
    <source>
        <dbReference type="ARBA" id="ARBA00022725"/>
    </source>
</evidence>
<dbReference type="PANTHER" id="PTHR21137:SF35">
    <property type="entry name" value="ODORANT RECEPTOR 19A-RELATED"/>
    <property type="match status" value="1"/>
</dbReference>
<dbReference type="PANTHER" id="PTHR21137">
    <property type="entry name" value="ODORANT RECEPTOR"/>
    <property type="match status" value="1"/>
</dbReference>
<evidence type="ECO:0000256" key="2">
    <source>
        <dbReference type="ARBA" id="ARBA00022475"/>
    </source>
</evidence>
<feature type="transmembrane region" description="Helical" evidence="10">
    <location>
        <begin position="92"/>
        <end position="111"/>
    </location>
</feature>
<dbReference type="Proteomes" id="UP001461498">
    <property type="component" value="Unassembled WGS sequence"/>
</dbReference>
<dbReference type="EMBL" id="JAPXFL010000064">
    <property type="protein sequence ID" value="KAK9496614.1"/>
    <property type="molecule type" value="Genomic_DNA"/>
</dbReference>
<dbReference type="GO" id="GO:0005549">
    <property type="term" value="F:odorant binding"/>
    <property type="evidence" value="ECO:0007669"/>
    <property type="project" value="InterPro"/>
</dbReference>
<keyword evidence="4 10" id="KW-0812">Transmembrane</keyword>
<evidence type="ECO:0000256" key="1">
    <source>
        <dbReference type="ARBA" id="ARBA00004651"/>
    </source>
</evidence>
<dbReference type="AlphaFoldDB" id="A0AAW1CK80"/>
<name>A0AAW1CK80_9HEMI</name>
<gene>
    <name evidence="11" type="ORF">O3M35_013097</name>
</gene>
<evidence type="ECO:0000313" key="11">
    <source>
        <dbReference type="EMBL" id="KAK9496614.1"/>
    </source>
</evidence>
<keyword evidence="12" id="KW-1185">Reference proteome</keyword>
<evidence type="ECO:0000256" key="4">
    <source>
        <dbReference type="ARBA" id="ARBA00022692"/>
    </source>
</evidence>
<dbReference type="InterPro" id="IPR004117">
    <property type="entry name" value="7tm6_olfct_rcpt"/>
</dbReference>
<keyword evidence="9" id="KW-0807">Transducer</keyword>
<feature type="transmembrane region" description="Helical" evidence="10">
    <location>
        <begin position="62"/>
        <end position="80"/>
    </location>
</feature>
<feature type="transmembrane region" description="Helical" evidence="10">
    <location>
        <begin position="233"/>
        <end position="252"/>
    </location>
</feature>
<dbReference type="GO" id="GO:0004984">
    <property type="term" value="F:olfactory receptor activity"/>
    <property type="evidence" value="ECO:0007669"/>
    <property type="project" value="InterPro"/>
</dbReference>
<evidence type="ECO:0008006" key="13">
    <source>
        <dbReference type="Google" id="ProtNLM"/>
    </source>
</evidence>
<reference evidence="11 12" key="1">
    <citation type="submission" date="2022-12" db="EMBL/GenBank/DDBJ databases">
        <title>Chromosome-level genome assembly of true bugs.</title>
        <authorList>
            <person name="Ma L."/>
            <person name="Li H."/>
        </authorList>
    </citation>
    <scope>NUCLEOTIDE SEQUENCE [LARGE SCALE GENOMIC DNA]</scope>
    <source>
        <strain evidence="11">Lab_2022b</strain>
    </source>
</reference>
<evidence type="ECO:0000256" key="9">
    <source>
        <dbReference type="ARBA" id="ARBA00023224"/>
    </source>
</evidence>
<keyword evidence="6 10" id="KW-1133">Transmembrane helix</keyword>
<comment type="caution">
    <text evidence="11">The sequence shown here is derived from an EMBL/GenBank/DDBJ whole genome shotgun (WGS) entry which is preliminary data.</text>
</comment>
<protein>
    <recommendedName>
        <fullName evidence="13">Odorant receptor</fullName>
    </recommendedName>
</protein>
<dbReference type="GO" id="GO:0007165">
    <property type="term" value="P:signal transduction"/>
    <property type="evidence" value="ECO:0007669"/>
    <property type="project" value="UniProtKB-KW"/>
</dbReference>
<comment type="subcellular location">
    <subcellularLocation>
        <location evidence="1">Cell membrane</location>
        <topology evidence="1">Multi-pass membrane protein</topology>
    </subcellularLocation>
</comment>
<evidence type="ECO:0000256" key="6">
    <source>
        <dbReference type="ARBA" id="ARBA00022989"/>
    </source>
</evidence>
<sequence>MGCLCAIKIYALLVHADRIESMILSLEELEETPLSRSLGVQGELLMEKSIKNCHFLLHFRPLIILSILHWLIRPLLLFVMNNEKSTIIHVKVFWSYDTITGWIVLYLMQLIHVATAIIGLIIFDSLILCIAEMILAECSVLILALNRIKFNKISKKVDIIKEDVQTLTIETYIEFHKKILSIIEVFKEVTDNTQIIQVLILTIVFCLSIFEASSMRGVTLNKVLNLIELTSSFILIIFMYCHYSSAITEACLDIGRAAYMNNWYEASIYDRKCLLMIVQRSRKKQIFGKYLDVDFNTFTNILKTAFSYYNVLKAIDIN</sequence>
<keyword evidence="7 10" id="KW-0472">Membrane</keyword>
<keyword evidence="2" id="KW-1003">Cell membrane</keyword>
<proteinExistence type="predicted"/>
<accession>A0AAW1CK80</accession>
<keyword evidence="3" id="KW-0716">Sensory transduction</keyword>
<evidence type="ECO:0000256" key="10">
    <source>
        <dbReference type="SAM" id="Phobius"/>
    </source>
</evidence>
<feature type="transmembrane region" description="Helical" evidence="10">
    <location>
        <begin position="195"/>
        <end position="213"/>
    </location>
</feature>
<keyword evidence="5" id="KW-0552">Olfaction</keyword>
<organism evidence="11 12">
    <name type="scientific">Rhynocoris fuscipes</name>
    <dbReference type="NCBI Taxonomy" id="488301"/>
    <lineage>
        <taxon>Eukaryota</taxon>
        <taxon>Metazoa</taxon>
        <taxon>Ecdysozoa</taxon>
        <taxon>Arthropoda</taxon>
        <taxon>Hexapoda</taxon>
        <taxon>Insecta</taxon>
        <taxon>Pterygota</taxon>
        <taxon>Neoptera</taxon>
        <taxon>Paraneoptera</taxon>
        <taxon>Hemiptera</taxon>
        <taxon>Heteroptera</taxon>
        <taxon>Panheteroptera</taxon>
        <taxon>Cimicomorpha</taxon>
        <taxon>Reduviidae</taxon>
        <taxon>Harpactorinae</taxon>
        <taxon>Harpactorini</taxon>
        <taxon>Rhynocoris</taxon>
    </lineage>
</organism>
<evidence type="ECO:0000256" key="3">
    <source>
        <dbReference type="ARBA" id="ARBA00022606"/>
    </source>
</evidence>
<feature type="transmembrane region" description="Helical" evidence="10">
    <location>
        <begin position="117"/>
        <end position="145"/>
    </location>
</feature>
<keyword evidence="8" id="KW-0675">Receptor</keyword>
<evidence type="ECO:0000256" key="7">
    <source>
        <dbReference type="ARBA" id="ARBA00023136"/>
    </source>
</evidence>
<evidence type="ECO:0000256" key="8">
    <source>
        <dbReference type="ARBA" id="ARBA00023170"/>
    </source>
</evidence>